<reference evidence="1 2" key="1">
    <citation type="submission" date="2019-11" db="EMBL/GenBank/DDBJ databases">
        <authorList>
            <person name="Jiao W.-B."/>
            <person name="Schneeberger K."/>
        </authorList>
    </citation>
    <scope>NUCLEOTIDE SEQUENCE [LARGE SCALE GENOMIC DNA]</scope>
    <source>
        <strain evidence="2">cv. An-1</strain>
    </source>
</reference>
<organism evidence="1 2">
    <name type="scientific">Arabidopsis thaliana</name>
    <name type="common">Mouse-ear cress</name>
    <dbReference type="NCBI Taxonomy" id="3702"/>
    <lineage>
        <taxon>Eukaryota</taxon>
        <taxon>Viridiplantae</taxon>
        <taxon>Streptophyta</taxon>
        <taxon>Embryophyta</taxon>
        <taxon>Tracheophyta</taxon>
        <taxon>Spermatophyta</taxon>
        <taxon>Magnoliopsida</taxon>
        <taxon>eudicotyledons</taxon>
        <taxon>Gunneridae</taxon>
        <taxon>Pentapetalae</taxon>
        <taxon>rosids</taxon>
        <taxon>malvids</taxon>
        <taxon>Brassicales</taxon>
        <taxon>Brassicaceae</taxon>
        <taxon>Camelineae</taxon>
        <taxon>Arabidopsis</taxon>
    </lineage>
</organism>
<dbReference type="EMBL" id="CACRSJ010000105">
    <property type="protein sequence ID" value="VYS51825.1"/>
    <property type="molecule type" value="Genomic_DNA"/>
</dbReference>
<dbReference type="Proteomes" id="UP000426265">
    <property type="component" value="Unassembled WGS sequence"/>
</dbReference>
<accession>A0A654ESP8</accession>
<name>A0A654ESP8_ARATH</name>
<gene>
    <name evidence="1" type="ORF">AN1_LOCUS7292</name>
</gene>
<evidence type="ECO:0000313" key="1">
    <source>
        <dbReference type="EMBL" id="VYS51825.1"/>
    </source>
</evidence>
<sequence>MSVFAEVDLNLHIVHVNGLSADKEWTPEELNQTAEAVGYGAVKKSGKDIDELKQTVEEAYTNLLPSVLCEYLYRLSEHYTD</sequence>
<dbReference type="AlphaFoldDB" id="A0A654ESP8"/>
<evidence type="ECO:0000313" key="2">
    <source>
        <dbReference type="Proteomes" id="UP000426265"/>
    </source>
</evidence>
<protein>
    <submittedName>
        <fullName evidence="1">Uncharacterized protein</fullName>
    </submittedName>
</protein>
<proteinExistence type="predicted"/>